<evidence type="ECO:0000313" key="2">
    <source>
        <dbReference type="Proteomes" id="UP000254209"/>
    </source>
</evidence>
<name>A0A376BLH7_9NEIS</name>
<dbReference type="PANTHER" id="PTHR48079:SF6">
    <property type="entry name" value="NAD(P)-BINDING DOMAIN-CONTAINING PROTEIN-RELATED"/>
    <property type="match status" value="1"/>
</dbReference>
<dbReference type="EMBL" id="UFSO01000002">
    <property type="protein sequence ID" value="SSY70064.1"/>
    <property type="molecule type" value="Genomic_DNA"/>
</dbReference>
<reference evidence="1 2" key="1">
    <citation type="submission" date="2018-06" db="EMBL/GenBank/DDBJ databases">
        <authorList>
            <consortium name="Pathogen Informatics"/>
            <person name="Doyle S."/>
        </authorList>
    </citation>
    <scope>NUCLEOTIDE SEQUENCE [LARGE SCALE GENOMIC DNA]</scope>
    <source>
        <strain evidence="1 2">NCTC10283</strain>
    </source>
</reference>
<dbReference type="Proteomes" id="UP000254209">
    <property type="component" value="Unassembled WGS sequence"/>
</dbReference>
<dbReference type="InterPro" id="IPR036291">
    <property type="entry name" value="NAD(P)-bd_dom_sf"/>
</dbReference>
<dbReference type="InterPro" id="IPR051783">
    <property type="entry name" value="NAD(P)-dependent_oxidoreduct"/>
</dbReference>
<accession>A0A376BLH7</accession>
<organism evidence="1 2">
    <name type="scientific">Alysiella crassa</name>
    <dbReference type="NCBI Taxonomy" id="153491"/>
    <lineage>
        <taxon>Bacteria</taxon>
        <taxon>Pseudomonadati</taxon>
        <taxon>Pseudomonadota</taxon>
        <taxon>Betaproteobacteria</taxon>
        <taxon>Neisseriales</taxon>
        <taxon>Neisseriaceae</taxon>
        <taxon>Alysiella</taxon>
    </lineage>
</organism>
<dbReference type="Gene3D" id="3.40.50.720">
    <property type="entry name" value="NAD(P)-binding Rossmann-like Domain"/>
    <property type="match status" value="1"/>
</dbReference>
<dbReference type="SUPFAM" id="SSF51735">
    <property type="entry name" value="NAD(P)-binding Rossmann-fold domains"/>
    <property type="match status" value="1"/>
</dbReference>
<dbReference type="AlphaFoldDB" id="A0A376BLH7"/>
<dbReference type="GO" id="GO:0004029">
    <property type="term" value="F:aldehyde dehydrogenase (NAD+) activity"/>
    <property type="evidence" value="ECO:0007669"/>
    <property type="project" value="TreeGrafter"/>
</dbReference>
<keyword evidence="2" id="KW-1185">Reference proteome</keyword>
<dbReference type="STRING" id="1120980.GCA_000745955_01045"/>
<dbReference type="OrthoDB" id="751203at2"/>
<evidence type="ECO:0008006" key="3">
    <source>
        <dbReference type="Google" id="ProtNLM"/>
    </source>
</evidence>
<dbReference type="PANTHER" id="PTHR48079">
    <property type="entry name" value="PROTEIN YEEZ"/>
    <property type="match status" value="1"/>
</dbReference>
<sequence>MNSILIIGMGFLGRPLAERADQNAWRVRGVKRHQTSDDICLPIEMDFVALSPDFRQPEWADYATWTILLPPTPLPQYVETIENIVQQAQQFGVQHLIYASSISVYGNAPRLCDEHSSLNPETESAHQIIAAEQCCLNAKLPHLDILRFGGLYATERHPLRSLLKRPQIKGAAQPVNMVHRDQAVSALFQAACTPNGTRIRNIVQAEHPSKREFYRREAKLLGLPEPDWDDNDTNPNGRIINTLYTA</sequence>
<protein>
    <recommendedName>
        <fullName evidence="3">NAD dependent epimerase/dehydratase family</fullName>
    </recommendedName>
</protein>
<evidence type="ECO:0000313" key="1">
    <source>
        <dbReference type="EMBL" id="SSY70064.1"/>
    </source>
</evidence>
<dbReference type="GO" id="GO:0005737">
    <property type="term" value="C:cytoplasm"/>
    <property type="evidence" value="ECO:0007669"/>
    <property type="project" value="TreeGrafter"/>
</dbReference>
<proteinExistence type="predicted"/>
<dbReference type="RefSeq" id="WP_115723575.1">
    <property type="nucleotide sequence ID" value="NZ_CP091519.2"/>
</dbReference>
<gene>
    <name evidence="1" type="primary">yeeZ</name>
    <name evidence="1" type="ORF">NCTC10283_00128</name>
</gene>